<dbReference type="GO" id="GO:0006633">
    <property type="term" value="P:fatty acid biosynthetic process"/>
    <property type="evidence" value="ECO:0007669"/>
    <property type="project" value="UniProtKB-KW"/>
</dbReference>
<comment type="catalytic activity">
    <reaction evidence="12">
        <text>a 2,3-saturated acyl-[ACP] + NADP(+) = a (2E)-enoyl-[ACP] + NADPH + H(+)</text>
        <dbReference type="Rhea" id="RHEA:22564"/>
        <dbReference type="Rhea" id="RHEA-COMP:9925"/>
        <dbReference type="Rhea" id="RHEA-COMP:9926"/>
        <dbReference type="ChEBI" id="CHEBI:15378"/>
        <dbReference type="ChEBI" id="CHEBI:57783"/>
        <dbReference type="ChEBI" id="CHEBI:58349"/>
        <dbReference type="ChEBI" id="CHEBI:78784"/>
        <dbReference type="ChEBI" id="CHEBI:78785"/>
        <dbReference type="EC" id="1.3.1.104"/>
    </reaction>
</comment>
<evidence type="ECO:0000256" key="6">
    <source>
        <dbReference type="ARBA" id="ARBA00022946"/>
    </source>
</evidence>
<keyword evidence="15" id="KW-1185">Reference proteome</keyword>
<evidence type="ECO:0000313" key="15">
    <source>
        <dbReference type="Proteomes" id="UP000070054"/>
    </source>
</evidence>
<keyword evidence="5" id="KW-0521">NADP</keyword>
<evidence type="ECO:0000256" key="3">
    <source>
        <dbReference type="ARBA" id="ARBA00022516"/>
    </source>
</evidence>
<proteinExistence type="inferred from homology"/>
<dbReference type="SUPFAM" id="SSF51735">
    <property type="entry name" value="NAD(P)-binding Rossmann-fold domains"/>
    <property type="match status" value="1"/>
</dbReference>
<sequence>MIITQSQSVSDSPTPVRLHYPQAEGAAQAVDPGKVLVSFLVSPINPQDLLVIAGRYPVKPSYTHDGEPVLGYDGVARVEVVGVESSSSMAPTPTSALRPGDLVIPRRHGLGTWRSQAILNSADVIRLSPTDDLIGASLLRMAFLPAYLLVEDVRALKPGDWIVQNIGSGTIAQLVSQFARIKGVHTVSIVRDRSLEALETLKSDLLKDGVDAILTESDLQARGADAHPALADAAGRNRVALAIDGVFGEPGERLASLLSHGGTYVNYGSLGGADAVLRLSQRLLFWSEVKFRNFRLSEQLSQRTPAQLESLLLWFQDLLAQGALVTPKVQTIQVPISVEGRNDFEQSINVAVSSGSGAGVGDAKHVLGFVHTLARH</sequence>
<organism evidence="14 15">
    <name type="scientific">Colletotrichum nymphaeae SA-01</name>
    <dbReference type="NCBI Taxonomy" id="1460502"/>
    <lineage>
        <taxon>Eukaryota</taxon>
        <taxon>Fungi</taxon>
        <taxon>Dikarya</taxon>
        <taxon>Ascomycota</taxon>
        <taxon>Pezizomycotina</taxon>
        <taxon>Sordariomycetes</taxon>
        <taxon>Hypocreomycetidae</taxon>
        <taxon>Glomerellales</taxon>
        <taxon>Glomerellaceae</taxon>
        <taxon>Colletotrichum</taxon>
        <taxon>Colletotrichum acutatum species complex</taxon>
    </lineage>
</organism>
<dbReference type="EMBL" id="JEMN01001616">
    <property type="protein sequence ID" value="KXH31522.1"/>
    <property type="molecule type" value="Genomic_DNA"/>
</dbReference>
<comment type="similarity">
    <text evidence="2">Belongs to the zinc-containing alcohol dehydrogenase family. Quinone oxidoreductase subfamily.</text>
</comment>
<dbReference type="PANTHER" id="PTHR43981:SF2">
    <property type="entry name" value="ENOYL-[ACYL-CARRIER-PROTEIN] REDUCTASE, MITOCHONDRIAL"/>
    <property type="match status" value="1"/>
</dbReference>
<dbReference type="Gene3D" id="3.90.180.10">
    <property type="entry name" value="Medium-chain alcohol dehydrogenases, catalytic domain"/>
    <property type="match status" value="1"/>
</dbReference>
<dbReference type="SUPFAM" id="SSF50129">
    <property type="entry name" value="GroES-like"/>
    <property type="match status" value="1"/>
</dbReference>
<dbReference type="SMART" id="SM00829">
    <property type="entry name" value="PKS_ER"/>
    <property type="match status" value="1"/>
</dbReference>
<dbReference type="InterPro" id="IPR020843">
    <property type="entry name" value="ER"/>
</dbReference>
<evidence type="ECO:0000313" key="14">
    <source>
        <dbReference type="EMBL" id="KXH31522.1"/>
    </source>
</evidence>
<evidence type="ECO:0000256" key="12">
    <source>
        <dbReference type="ARBA" id="ARBA00048843"/>
    </source>
</evidence>
<comment type="caution">
    <text evidence="14">The sequence shown here is derived from an EMBL/GenBank/DDBJ whole genome shotgun (WGS) entry which is preliminary data.</text>
</comment>
<dbReference type="AlphaFoldDB" id="A0A135S6H7"/>
<dbReference type="InterPro" id="IPR036291">
    <property type="entry name" value="NAD(P)-bd_dom_sf"/>
</dbReference>
<dbReference type="Proteomes" id="UP000070054">
    <property type="component" value="Unassembled WGS sequence"/>
</dbReference>
<evidence type="ECO:0000256" key="7">
    <source>
        <dbReference type="ARBA" id="ARBA00023002"/>
    </source>
</evidence>
<dbReference type="GO" id="GO:0141148">
    <property type="term" value="F:enoyl-[acyl-carrier-protein] reductase (NADPH) activity"/>
    <property type="evidence" value="ECO:0007669"/>
    <property type="project" value="UniProtKB-EC"/>
</dbReference>
<evidence type="ECO:0000256" key="1">
    <source>
        <dbReference type="ARBA" id="ARBA00004173"/>
    </source>
</evidence>
<evidence type="ECO:0000256" key="11">
    <source>
        <dbReference type="ARBA" id="ARBA00038963"/>
    </source>
</evidence>
<evidence type="ECO:0000256" key="2">
    <source>
        <dbReference type="ARBA" id="ARBA00010371"/>
    </source>
</evidence>
<comment type="subcellular location">
    <subcellularLocation>
        <location evidence="1">Mitochondrion</location>
    </subcellularLocation>
</comment>
<dbReference type="EC" id="1.3.1.104" evidence="11"/>
<dbReference type="CDD" id="cd08290">
    <property type="entry name" value="ETR"/>
    <property type="match status" value="1"/>
</dbReference>
<evidence type="ECO:0000259" key="13">
    <source>
        <dbReference type="SMART" id="SM00829"/>
    </source>
</evidence>
<evidence type="ECO:0000256" key="10">
    <source>
        <dbReference type="ARBA" id="ARBA00023160"/>
    </source>
</evidence>
<accession>A0A135S6H7</accession>
<dbReference type="OrthoDB" id="7482721at2759"/>
<dbReference type="GO" id="GO:0005739">
    <property type="term" value="C:mitochondrion"/>
    <property type="evidence" value="ECO:0007669"/>
    <property type="project" value="UniProtKB-SubCell"/>
</dbReference>
<dbReference type="PANTHER" id="PTHR43981">
    <property type="entry name" value="ENOYL-[ACYL-CARRIER-PROTEIN] REDUCTASE, MITOCHONDRIAL"/>
    <property type="match status" value="1"/>
</dbReference>
<dbReference type="Gene3D" id="3.40.50.720">
    <property type="entry name" value="NAD(P)-binding Rossmann-like Domain"/>
    <property type="match status" value="1"/>
</dbReference>
<keyword evidence="3" id="KW-0444">Lipid biosynthesis</keyword>
<evidence type="ECO:0000256" key="5">
    <source>
        <dbReference type="ARBA" id="ARBA00022857"/>
    </source>
</evidence>
<keyword evidence="10" id="KW-0275">Fatty acid biosynthesis</keyword>
<evidence type="ECO:0000256" key="4">
    <source>
        <dbReference type="ARBA" id="ARBA00022832"/>
    </source>
</evidence>
<keyword evidence="4" id="KW-0276">Fatty acid metabolism</keyword>
<keyword evidence="8" id="KW-0443">Lipid metabolism</keyword>
<gene>
    <name evidence="14" type="ORF">CNYM01_11800</name>
</gene>
<keyword evidence="9" id="KW-0496">Mitochondrion</keyword>
<keyword evidence="7" id="KW-0560">Oxidoreductase</keyword>
<protein>
    <recommendedName>
        <fullName evidence="11">enoyl-[acyl-carrier-protein] reductase</fullName>
        <ecNumber evidence="11">1.3.1.104</ecNumber>
    </recommendedName>
</protein>
<evidence type="ECO:0000256" key="8">
    <source>
        <dbReference type="ARBA" id="ARBA00023098"/>
    </source>
</evidence>
<dbReference type="InterPro" id="IPR051034">
    <property type="entry name" value="Mito_Enoyl-ACP_Reductase"/>
</dbReference>
<name>A0A135S6H7_9PEZI</name>
<dbReference type="InterPro" id="IPR011032">
    <property type="entry name" value="GroES-like_sf"/>
</dbReference>
<feature type="domain" description="Enoyl reductase (ER)" evidence="13">
    <location>
        <begin position="13"/>
        <end position="367"/>
    </location>
</feature>
<reference evidence="14 15" key="1">
    <citation type="submission" date="2014-02" db="EMBL/GenBank/DDBJ databases">
        <title>The genome sequence of Colletotrichum nymphaeae SA-01.</title>
        <authorList>
            <person name="Baroncelli R."/>
            <person name="Thon M.R."/>
        </authorList>
    </citation>
    <scope>NUCLEOTIDE SEQUENCE [LARGE SCALE GENOMIC DNA]</scope>
    <source>
        <strain evidence="14 15">SA-01</strain>
    </source>
</reference>
<keyword evidence="6" id="KW-0809">Transit peptide</keyword>
<evidence type="ECO:0000256" key="9">
    <source>
        <dbReference type="ARBA" id="ARBA00023128"/>
    </source>
</evidence>